<comment type="caution">
    <text evidence="1">The sequence shown here is derived from an EMBL/GenBank/DDBJ whole genome shotgun (WGS) entry which is preliminary data.</text>
</comment>
<dbReference type="Proteomes" id="UP000435036">
    <property type="component" value="Unassembled WGS sequence"/>
</dbReference>
<accession>A0A6N8L4L2</accession>
<organism evidence="1 2">
    <name type="scientific">Sphingobacterium humi</name>
    <dbReference type="NCBI Taxonomy" id="1796905"/>
    <lineage>
        <taxon>Bacteria</taxon>
        <taxon>Pseudomonadati</taxon>
        <taxon>Bacteroidota</taxon>
        <taxon>Sphingobacteriia</taxon>
        <taxon>Sphingobacteriales</taxon>
        <taxon>Sphingobacteriaceae</taxon>
        <taxon>Sphingobacterium</taxon>
    </lineage>
</organism>
<evidence type="ECO:0000313" key="2">
    <source>
        <dbReference type="Proteomes" id="UP000435036"/>
    </source>
</evidence>
<sequence>MYQTLGQTIEREPWTSITDKCWNFDLETIEKNGDYIDIMRHISRISNGELIFDNLKDYVDIEGGKAWTSFNCHGDSYKWSLKVDGEWVDVELFDKVQLLAQKYQTKGRLTTFDTGGQDFVLGFYSKEELESIKQKTGLEIVLVGSKGQ</sequence>
<reference evidence="1 2" key="1">
    <citation type="submission" date="2019-12" db="EMBL/GenBank/DDBJ databases">
        <authorList>
            <person name="Dong K."/>
        </authorList>
    </citation>
    <scope>NUCLEOTIDE SEQUENCE [LARGE SCALE GENOMIC DNA]</scope>
    <source>
        <strain evidence="1 2">JCM 31225</strain>
    </source>
</reference>
<dbReference type="AlphaFoldDB" id="A0A6N8L4L2"/>
<protein>
    <submittedName>
        <fullName evidence="1">Uncharacterized protein</fullName>
    </submittedName>
</protein>
<dbReference type="OrthoDB" id="1350910at2"/>
<evidence type="ECO:0000313" key="1">
    <source>
        <dbReference type="EMBL" id="MVZ63118.1"/>
    </source>
</evidence>
<proteinExistence type="predicted"/>
<gene>
    <name evidence="1" type="ORF">GQF63_13865</name>
</gene>
<keyword evidence="2" id="KW-1185">Reference proteome</keyword>
<dbReference type="EMBL" id="WSQA01000011">
    <property type="protein sequence ID" value="MVZ63118.1"/>
    <property type="molecule type" value="Genomic_DNA"/>
</dbReference>
<name>A0A6N8L4L2_9SPHI</name>